<protein>
    <submittedName>
        <fullName evidence="2">Uncharacterized protein</fullName>
    </submittedName>
</protein>
<dbReference type="RefSeq" id="WP_097057387.1">
    <property type="nucleotide sequence ID" value="NZ_OCMF01000006.1"/>
</dbReference>
<dbReference type="AlphaFoldDB" id="A0A285X9Z3"/>
<organism evidence="2 3">
    <name type="scientific">Salinimicrobium sediminis</name>
    <dbReference type="NCBI Taxonomy" id="1343891"/>
    <lineage>
        <taxon>Bacteria</taxon>
        <taxon>Pseudomonadati</taxon>
        <taxon>Bacteroidota</taxon>
        <taxon>Flavobacteriia</taxon>
        <taxon>Flavobacteriales</taxon>
        <taxon>Flavobacteriaceae</taxon>
        <taxon>Salinimicrobium</taxon>
    </lineage>
</organism>
<feature type="transmembrane region" description="Helical" evidence="1">
    <location>
        <begin position="36"/>
        <end position="57"/>
    </location>
</feature>
<feature type="transmembrane region" description="Helical" evidence="1">
    <location>
        <begin position="5"/>
        <end position="24"/>
    </location>
</feature>
<gene>
    <name evidence="2" type="ORF">SAMN06296241_3185</name>
</gene>
<dbReference type="EMBL" id="OCMF01000006">
    <property type="protein sequence ID" value="SOC81604.1"/>
    <property type="molecule type" value="Genomic_DNA"/>
</dbReference>
<dbReference type="OrthoDB" id="1447895at2"/>
<name>A0A285X9Z3_9FLAO</name>
<feature type="transmembrane region" description="Helical" evidence="1">
    <location>
        <begin position="64"/>
        <end position="83"/>
    </location>
</feature>
<accession>A0A285X9Z3</accession>
<dbReference type="Proteomes" id="UP000219193">
    <property type="component" value="Unassembled WGS sequence"/>
</dbReference>
<keyword evidence="1" id="KW-1133">Transmembrane helix</keyword>
<evidence type="ECO:0000313" key="3">
    <source>
        <dbReference type="Proteomes" id="UP000219193"/>
    </source>
</evidence>
<evidence type="ECO:0000313" key="2">
    <source>
        <dbReference type="EMBL" id="SOC81604.1"/>
    </source>
</evidence>
<evidence type="ECO:0000256" key="1">
    <source>
        <dbReference type="SAM" id="Phobius"/>
    </source>
</evidence>
<sequence>MTALIIIGIILGILFFLWLGYYLWSTAREKYDHNIFGIGVIIRGVASLFCLTFAVMLNTGDGSLVVWLIVATILWVWTFFATWTRSSFFIALFSLIYQLFAVFFVLKAIDSIKRRLG</sequence>
<proteinExistence type="predicted"/>
<feature type="transmembrane region" description="Helical" evidence="1">
    <location>
        <begin position="89"/>
        <end position="109"/>
    </location>
</feature>
<reference evidence="3" key="1">
    <citation type="submission" date="2017-09" db="EMBL/GenBank/DDBJ databases">
        <authorList>
            <person name="Varghese N."/>
            <person name="Submissions S."/>
        </authorList>
    </citation>
    <scope>NUCLEOTIDE SEQUENCE [LARGE SCALE GENOMIC DNA]</scope>
    <source>
        <strain evidence="3">CGMCC 1.12641</strain>
    </source>
</reference>
<keyword evidence="1" id="KW-0812">Transmembrane</keyword>
<keyword evidence="1" id="KW-0472">Membrane</keyword>
<keyword evidence="3" id="KW-1185">Reference proteome</keyword>